<dbReference type="Pfam" id="PF00244">
    <property type="entry name" value="14-3-3"/>
    <property type="match status" value="1"/>
</dbReference>
<accession>A0A9P9DCJ5</accession>
<comment type="similarity">
    <text evidence="1">Belongs to the 14-3-3 family.</text>
</comment>
<organism evidence="3 4">
    <name type="scientific">Dactylonectria estremocensis</name>
    <dbReference type="NCBI Taxonomy" id="1079267"/>
    <lineage>
        <taxon>Eukaryota</taxon>
        <taxon>Fungi</taxon>
        <taxon>Dikarya</taxon>
        <taxon>Ascomycota</taxon>
        <taxon>Pezizomycotina</taxon>
        <taxon>Sordariomycetes</taxon>
        <taxon>Hypocreomycetidae</taxon>
        <taxon>Hypocreales</taxon>
        <taxon>Nectriaceae</taxon>
        <taxon>Dactylonectria</taxon>
    </lineage>
</organism>
<evidence type="ECO:0000259" key="2">
    <source>
        <dbReference type="SMART" id="SM00101"/>
    </source>
</evidence>
<evidence type="ECO:0000313" key="3">
    <source>
        <dbReference type="EMBL" id="KAH7116648.1"/>
    </source>
</evidence>
<dbReference type="SMART" id="SM00101">
    <property type="entry name" value="14_3_3"/>
    <property type="match status" value="1"/>
</dbReference>
<dbReference type="OrthoDB" id="5104082at2759"/>
<dbReference type="InterPro" id="IPR036815">
    <property type="entry name" value="14-3-3_dom_sf"/>
</dbReference>
<dbReference type="AlphaFoldDB" id="A0A9P9DCJ5"/>
<dbReference type="InterPro" id="IPR000308">
    <property type="entry name" value="14-3-3"/>
</dbReference>
<dbReference type="PANTHER" id="PTHR18860">
    <property type="entry name" value="14-3-3 PROTEIN"/>
    <property type="match status" value="1"/>
</dbReference>
<evidence type="ECO:0000256" key="1">
    <source>
        <dbReference type="ARBA" id="ARBA00006141"/>
    </source>
</evidence>
<dbReference type="Gene3D" id="1.20.190.20">
    <property type="entry name" value="14-3-3 domain"/>
    <property type="match status" value="1"/>
</dbReference>
<dbReference type="EMBL" id="JAGMUU010000035">
    <property type="protein sequence ID" value="KAH7116648.1"/>
    <property type="molecule type" value="Genomic_DNA"/>
</dbReference>
<reference evidence="3" key="1">
    <citation type="journal article" date="2021" name="Nat. Commun.">
        <title>Genetic determinants of endophytism in the Arabidopsis root mycobiome.</title>
        <authorList>
            <person name="Mesny F."/>
            <person name="Miyauchi S."/>
            <person name="Thiergart T."/>
            <person name="Pickel B."/>
            <person name="Atanasova L."/>
            <person name="Karlsson M."/>
            <person name="Huettel B."/>
            <person name="Barry K.W."/>
            <person name="Haridas S."/>
            <person name="Chen C."/>
            <person name="Bauer D."/>
            <person name="Andreopoulos W."/>
            <person name="Pangilinan J."/>
            <person name="LaButti K."/>
            <person name="Riley R."/>
            <person name="Lipzen A."/>
            <person name="Clum A."/>
            <person name="Drula E."/>
            <person name="Henrissat B."/>
            <person name="Kohler A."/>
            <person name="Grigoriev I.V."/>
            <person name="Martin F.M."/>
            <person name="Hacquard S."/>
        </authorList>
    </citation>
    <scope>NUCLEOTIDE SEQUENCE</scope>
    <source>
        <strain evidence="3">MPI-CAGE-AT-0021</strain>
    </source>
</reference>
<dbReference type="Proteomes" id="UP000717696">
    <property type="component" value="Unassembled WGS sequence"/>
</dbReference>
<evidence type="ECO:0000313" key="4">
    <source>
        <dbReference type="Proteomes" id="UP000717696"/>
    </source>
</evidence>
<sequence length="127" mass="14409">VIPTATTGQSKVLYYKMYIYLLIFLPQSPRSPELTYHILTYYLQIATDIAQIELAATHPSRLGVALNFSDFYYEIQNSPNRAYHLAKMAVHYAIAELDSLSEGPFGDCMFTMQTPLWESDDLGVFGD</sequence>
<proteinExistence type="inferred from homology"/>
<gene>
    <name evidence="3" type="ORF">B0J13DRAFT_459201</name>
</gene>
<dbReference type="InterPro" id="IPR023410">
    <property type="entry name" value="14-3-3_domain"/>
</dbReference>
<dbReference type="PRINTS" id="PR00305">
    <property type="entry name" value="1433ZETA"/>
</dbReference>
<protein>
    <submittedName>
        <fullName evidence="3">14-3-3epsilon</fullName>
    </submittedName>
</protein>
<comment type="caution">
    <text evidence="3">The sequence shown here is derived from an EMBL/GenBank/DDBJ whole genome shotgun (WGS) entry which is preliminary data.</text>
</comment>
<keyword evidence="4" id="KW-1185">Reference proteome</keyword>
<feature type="domain" description="14-3-3" evidence="2">
    <location>
        <begin position="1"/>
        <end position="124"/>
    </location>
</feature>
<dbReference type="SUPFAM" id="SSF48445">
    <property type="entry name" value="14-3-3 protein"/>
    <property type="match status" value="1"/>
</dbReference>
<feature type="non-terminal residue" evidence="3">
    <location>
        <position position="127"/>
    </location>
</feature>
<name>A0A9P9DCJ5_9HYPO</name>